<keyword evidence="1" id="KW-1133">Transmembrane helix</keyword>
<reference evidence="3" key="1">
    <citation type="submission" date="2016-10" db="EMBL/GenBank/DDBJ databases">
        <authorList>
            <person name="Varghese N."/>
            <person name="Submissions S."/>
        </authorList>
    </citation>
    <scope>NUCLEOTIDE SEQUENCE [LARGE SCALE GENOMIC DNA]</scope>
    <source>
        <strain evidence="3">DSM 17724</strain>
    </source>
</reference>
<feature type="transmembrane region" description="Helical" evidence="1">
    <location>
        <begin position="20"/>
        <end position="40"/>
    </location>
</feature>
<keyword evidence="3" id="KW-1185">Reference proteome</keyword>
<evidence type="ECO:0000313" key="2">
    <source>
        <dbReference type="EMBL" id="SEW03023.1"/>
    </source>
</evidence>
<proteinExistence type="predicted"/>
<evidence type="ECO:0000313" key="3">
    <source>
        <dbReference type="Proteomes" id="UP000199469"/>
    </source>
</evidence>
<dbReference type="EMBL" id="FOIU01000001">
    <property type="protein sequence ID" value="SEW03023.1"/>
    <property type="molecule type" value="Genomic_DNA"/>
</dbReference>
<gene>
    <name evidence="2" type="ORF">SAMN05421841_0708</name>
</gene>
<sequence>MPNYRQLLETAGASLTLTNVLAALGITALFGSGLFIHDLYQRYKNYVVKADQSADFLLTGGILSPGNNAAINIEDQLETLRQMTEIRNDRQDDTRAKLTFLGRFFSRFLREGHSNIDDIIARNINSIALVPGYATDEEIEIALQRAILGGTRTRGYLTTLARRIGGPIYRLLG</sequence>
<dbReference type="OrthoDB" id="1261540at2"/>
<organism evidence="2 3">
    <name type="scientific">Chryseobacterium wanjuense</name>
    <dbReference type="NCBI Taxonomy" id="356305"/>
    <lineage>
        <taxon>Bacteria</taxon>
        <taxon>Pseudomonadati</taxon>
        <taxon>Bacteroidota</taxon>
        <taxon>Flavobacteriia</taxon>
        <taxon>Flavobacteriales</taxon>
        <taxon>Weeksellaceae</taxon>
        <taxon>Chryseobacterium group</taxon>
        <taxon>Chryseobacterium</taxon>
    </lineage>
</organism>
<accession>A0A1I0NNH2</accession>
<evidence type="ECO:0000256" key="1">
    <source>
        <dbReference type="SAM" id="Phobius"/>
    </source>
</evidence>
<dbReference type="Proteomes" id="UP000199469">
    <property type="component" value="Unassembled WGS sequence"/>
</dbReference>
<name>A0A1I0NNH2_9FLAO</name>
<keyword evidence="1" id="KW-0472">Membrane</keyword>
<dbReference type="AlphaFoldDB" id="A0A1I0NNH2"/>
<keyword evidence="1" id="KW-0812">Transmembrane</keyword>
<dbReference type="RefSeq" id="WP_089790661.1">
    <property type="nucleotide sequence ID" value="NZ_FOIU01000001.1"/>
</dbReference>
<protein>
    <submittedName>
        <fullName evidence="2">Uncharacterized protein</fullName>
    </submittedName>
</protein>